<proteinExistence type="inferred from homology"/>
<reference evidence="9 10" key="1">
    <citation type="submission" date="2019-10" db="EMBL/GenBank/DDBJ databases">
        <authorList>
            <person name="Palmer J.M."/>
        </authorList>
    </citation>
    <scope>NUCLEOTIDE SEQUENCE [LARGE SCALE GENOMIC DNA]</scope>
    <source>
        <strain evidence="9 10">TWF696</strain>
    </source>
</reference>
<dbReference type="EC" id="3.6.1.-" evidence="7"/>
<keyword evidence="10" id="KW-1185">Reference proteome</keyword>
<dbReference type="EMBL" id="JAVHNQ010000004">
    <property type="protein sequence ID" value="KAK6349689.1"/>
    <property type="molecule type" value="Genomic_DNA"/>
</dbReference>
<comment type="caution">
    <text evidence="9">The sequence shown here is derived from an EMBL/GenBank/DDBJ whole genome shotgun (WGS) entry which is preliminary data.</text>
</comment>
<keyword evidence="7" id="KW-0540">Nuclease</keyword>
<keyword evidence="7" id="KW-0378">Hydrolase</keyword>
<comment type="function">
    <text evidence="5">Decapping enzyme for NAD-capped RNAs: specifically hydrolyzes the nicotinamide adenine dinucleotide (NAD) cap from a subset of RNAs by removing the entire NAD moiety from the 5'-end of an NAD-capped RNA. The NAD-cap is present at the 5'-end of some RNAs and snoRNAs. In contrast to the canonical 5'-end N7 methylguanosine (m7G) cap, the NAD cap promotes mRNA decay. Also acts as a non-canonical decapping enzyme that removes the entire cap structure of m7G capped or incompletely capped RNAs. Has decapping activity toward incomplete 5'-end m7G cap mRNAs such as unmethylated 5'-end-capped RNA (cap0), while it has no activity toward 2'-O-ribose methylated m7G cap (cap1). Also possesses RNA 5'-pyrophosphohydrolase activity by hydrolyzing the 5'-end triphosphate to release pyrophosphates. Stimulates exoribonuclease activity of Rat1, allowing it to degrade RNAs with stable secondary structure more effectively.</text>
</comment>
<dbReference type="GO" id="GO:0005634">
    <property type="term" value="C:nucleus"/>
    <property type="evidence" value="ECO:0007669"/>
    <property type="project" value="UniProtKB-SubCell"/>
</dbReference>
<dbReference type="AlphaFoldDB" id="A0AAV9UVN5"/>
<evidence type="ECO:0000256" key="1">
    <source>
        <dbReference type="ARBA" id="ARBA00001968"/>
    </source>
</evidence>
<keyword evidence="7" id="KW-0547">Nucleotide-binding</keyword>
<evidence type="ECO:0000256" key="5">
    <source>
        <dbReference type="ARBA" id="ARBA00046211"/>
    </source>
</evidence>
<dbReference type="GO" id="GO:0003723">
    <property type="term" value="F:RNA binding"/>
    <property type="evidence" value="ECO:0007669"/>
    <property type="project" value="UniProtKB-KW"/>
</dbReference>
<sequence length="387" mass="44193">MQSFSTADYATRFAGKSAMIKRPREITYFSYDDNHELRHDDSSLRYYYTPDLHTDLSGGYNSFIKHDDSVDEHLDSLLEAIIELEKKENKCVTEGVHFVTWRGMVTKLMTVPYMEDGFEMNAVFHNGTIYIEENNQYKQATRGFQDERGARMSYWGYKFETLSTLSKPWAEASREEIENRDKEVVNNKAQYCSIVKTGFGSCSLIIAGEVDAIWDCKPMNTSNPINYVELKTSRAIQSQSQQFNFEKKLQRFWAQSFLLGVPKLIIGFRTDNGILTSVDIRDTQSIPSKMKKVHMAQGLGPPPWDGNVAINFTTAFLEWLKSVLAGQSGLWRIRYKQRGREIEVFQVQESGYAGVLTDRFLAWRTELQERVVSQAAAATATAVTAAD</sequence>
<accession>A0AAV9UVN5</accession>
<dbReference type="GO" id="GO:0005829">
    <property type="term" value="C:cytosol"/>
    <property type="evidence" value="ECO:0007669"/>
    <property type="project" value="TreeGrafter"/>
</dbReference>
<evidence type="ECO:0000256" key="3">
    <source>
        <dbReference type="ARBA" id="ARBA00044676"/>
    </source>
</evidence>
<evidence type="ECO:0000256" key="7">
    <source>
        <dbReference type="RuleBase" id="RU367113"/>
    </source>
</evidence>
<dbReference type="GO" id="GO:0000166">
    <property type="term" value="F:nucleotide binding"/>
    <property type="evidence" value="ECO:0007669"/>
    <property type="project" value="UniProtKB-KW"/>
</dbReference>
<evidence type="ECO:0000313" key="9">
    <source>
        <dbReference type="EMBL" id="KAK6349689.1"/>
    </source>
</evidence>
<gene>
    <name evidence="9" type="primary">RAI1</name>
    <name evidence="9" type="ORF">TWF696_005968</name>
</gene>
<dbReference type="GO" id="GO:0110155">
    <property type="term" value="P:NAD-cap decapping"/>
    <property type="evidence" value="ECO:0007669"/>
    <property type="project" value="TreeGrafter"/>
</dbReference>
<dbReference type="Pfam" id="PF08652">
    <property type="entry name" value="RAI1"/>
    <property type="match status" value="1"/>
</dbReference>
<keyword evidence="9" id="KW-0255">Endonuclease</keyword>
<comment type="catalytic activity">
    <reaction evidence="6">
        <text>a 5'-end NAD(+)-phospho-ribonucleoside in mRNA + H2O = a 5'-end phospho-ribonucleoside in mRNA + NAD(+) + H(+)</text>
        <dbReference type="Rhea" id="RHEA:60880"/>
        <dbReference type="Rhea" id="RHEA-COMP:15692"/>
        <dbReference type="Rhea" id="RHEA-COMP:15698"/>
        <dbReference type="ChEBI" id="CHEBI:15377"/>
        <dbReference type="ChEBI" id="CHEBI:15378"/>
        <dbReference type="ChEBI" id="CHEBI:57540"/>
        <dbReference type="ChEBI" id="CHEBI:138282"/>
        <dbReference type="ChEBI" id="CHEBI:144029"/>
    </reaction>
    <physiologicalReaction direction="left-to-right" evidence="6">
        <dbReference type="Rhea" id="RHEA:60881"/>
    </physiologicalReaction>
</comment>
<dbReference type="GO" id="GO:0034353">
    <property type="term" value="F:mRNA 5'-diphosphatase activity"/>
    <property type="evidence" value="ECO:0007669"/>
    <property type="project" value="TreeGrafter"/>
</dbReference>
<dbReference type="GO" id="GO:0004519">
    <property type="term" value="F:endonuclease activity"/>
    <property type="evidence" value="ECO:0007669"/>
    <property type="project" value="UniProtKB-KW"/>
</dbReference>
<comment type="subcellular location">
    <subcellularLocation>
        <location evidence="7">Nucleus</location>
    </subcellularLocation>
</comment>
<dbReference type="InterPro" id="IPR013961">
    <property type="entry name" value="RAI1"/>
</dbReference>
<comment type="catalytic activity">
    <reaction evidence="3">
        <text>a 5'-end (N(7)-methyl 5'-triphosphoguanosine)-ribonucleoside-ribonucleotide in mRNA + H2O = a (N(7)-methyl 5'-triphosphoguanosine)-nucleoside + a 5'-end phospho-ribonucleoside in mRNA + H(+)</text>
        <dbReference type="Rhea" id="RHEA:66928"/>
        <dbReference type="Rhea" id="RHEA-COMP:15692"/>
        <dbReference type="Rhea" id="RHEA-COMP:17313"/>
        <dbReference type="ChEBI" id="CHEBI:15377"/>
        <dbReference type="ChEBI" id="CHEBI:15378"/>
        <dbReference type="ChEBI" id="CHEBI:138282"/>
        <dbReference type="ChEBI" id="CHEBI:172876"/>
        <dbReference type="ChEBI" id="CHEBI:172877"/>
    </reaction>
    <physiologicalReaction direction="left-to-right" evidence="3">
        <dbReference type="Rhea" id="RHEA:66929"/>
    </physiologicalReaction>
</comment>
<evidence type="ECO:0000256" key="6">
    <source>
        <dbReference type="ARBA" id="ARBA00048124"/>
    </source>
</evidence>
<protein>
    <recommendedName>
        <fullName evidence="7">Decapping nuclease</fullName>
        <ecNumber evidence="7">3.6.1.-</ecNumber>
    </recommendedName>
</protein>
<name>A0AAV9UVN5_9PEZI</name>
<comment type="catalytic activity">
    <reaction evidence="4">
        <text>a 5'-end triphospho-ribonucleoside in mRNA + H2O = a 5'-end phospho-ribonucleoside in mRNA + diphosphate + H(+)</text>
        <dbReference type="Rhea" id="RHEA:78683"/>
        <dbReference type="Rhea" id="RHEA-COMP:15692"/>
        <dbReference type="Rhea" id="RHEA-COMP:17164"/>
        <dbReference type="ChEBI" id="CHEBI:15377"/>
        <dbReference type="ChEBI" id="CHEBI:15378"/>
        <dbReference type="ChEBI" id="CHEBI:33019"/>
        <dbReference type="ChEBI" id="CHEBI:138282"/>
        <dbReference type="ChEBI" id="CHEBI:167618"/>
    </reaction>
    <physiologicalReaction direction="left-to-right" evidence="4">
        <dbReference type="Rhea" id="RHEA:78684"/>
    </physiologicalReaction>
</comment>
<evidence type="ECO:0000259" key="8">
    <source>
        <dbReference type="Pfam" id="PF08652"/>
    </source>
</evidence>
<keyword evidence="7" id="KW-0694">RNA-binding</keyword>
<comment type="similarity">
    <text evidence="2 7">Belongs to the DXO/Dom3Z family.</text>
</comment>
<dbReference type="GO" id="GO:0000956">
    <property type="term" value="P:nuclear-transcribed mRNA catabolic process"/>
    <property type="evidence" value="ECO:0007669"/>
    <property type="project" value="TreeGrafter"/>
</dbReference>
<evidence type="ECO:0000256" key="2">
    <source>
        <dbReference type="ARBA" id="ARBA00006562"/>
    </source>
</evidence>
<organism evidence="9 10">
    <name type="scientific">Orbilia brochopaga</name>
    <dbReference type="NCBI Taxonomy" id="3140254"/>
    <lineage>
        <taxon>Eukaryota</taxon>
        <taxon>Fungi</taxon>
        <taxon>Dikarya</taxon>
        <taxon>Ascomycota</taxon>
        <taxon>Pezizomycotina</taxon>
        <taxon>Orbiliomycetes</taxon>
        <taxon>Orbiliales</taxon>
        <taxon>Orbiliaceae</taxon>
        <taxon>Orbilia</taxon>
    </lineage>
</organism>
<dbReference type="PANTHER" id="PTHR12395:SF9">
    <property type="entry name" value="DECAPPING AND EXORIBONUCLEASE PROTEIN"/>
    <property type="match status" value="1"/>
</dbReference>
<evidence type="ECO:0000313" key="10">
    <source>
        <dbReference type="Proteomes" id="UP001375240"/>
    </source>
</evidence>
<dbReference type="PANTHER" id="PTHR12395">
    <property type="entry name" value="DOM-3 RELATED"/>
    <property type="match status" value="1"/>
</dbReference>
<dbReference type="GO" id="GO:0046872">
    <property type="term" value="F:metal ion binding"/>
    <property type="evidence" value="ECO:0007669"/>
    <property type="project" value="UniProtKB-KW"/>
</dbReference>
<comment type="cofactor">
    <cofactor evidence="1 7">
        <name>a divalent metal cation</name>
        <dbReference type="ChEBI" id="CHEBI:60240"/>
    </cofactor>
</comment>
<feature type="domain" description="RAI1-like" evidence="8">
    <location>
        <begin position="21"/>
        <end position="360"/>
    </location>
</feature>
<evidence type="ECO:0000256" key="4">
    <source>
        <dbReference type="ARBA" id="ARBA00044692"/>
    </source>
</evidence>
<keyword evidence="7" id="KW-0479">Metal-binding</keyword>
<keyword evidence="7" id="KW-0539">Nucleus</keyword>
<dbReference type="InterPro" id="IPR039039">
    <property type="entry name" value="RAI1-like_fam"/>
</dbReference>
<dbReference type="Proteomes" id="UP001375240">
    <property type="component" value="Unassembled WGS sequence"/>
</dbReference>